<keyword evidence="7" id="KW-0732">Signal</keyword>
<protein>
    <submittedName>
        <fullName evidence="9">Cytochrome C</fullName>
    </submittedName>
</protein>
<dbReference type="PRINTS" id="PR00604">
    <property type="entry name" value="CYTCHRMECIAB"/>
</dbReference>
<dbReference type="EMBL" id="PDVP01000021">
    <property type="protein sequence ID" value="PHP64850.1"/>
    <property type="molecule type" value="Genomic_DNA"/>
</dbReference>
<evidence type="ECO:0000256" key="2">
    <source>
        <dbReference type="ARBA" id="ARBA00022617"/>
    </source>
</evidence>
<dbReference type="SUPFAM" id="SSF46626">
    <property type="entry name" value="Cytochrome c"/>
    <property type="match status" value="1"/>
</dbReference>
<dbReference type="Gene3D" id="1.10.760.10">
    <property type="entry name" value="Cytochrome c-like domain"/>
    <property type="match status" value="1"/>
</dbReference>
<proteinExistence type="predicted"/>
<evidence type="ECO:0000256" key="7">
    <source>
        <dbReference type="SAM" id="SignalP"/>
    </source>
</evidence>
<keyword evidence="4" id="KW-0249">Electron transport</keyword>
<keyword evidence="10" id="KW-1185">Reference proteome</keyword>
<keyword evidence="1" id="KW-0813">Transport</keyword>
<dbReference type="Pfam" id="PF00034">
    <property type="entry name" value="Cytochrom_C"/>
    <property type="match status" value="1"/>
</dbReference>
<keyword evidence="2 6" id="KW-0349">Heme</keyword>
<dbReference type="GO" id="GO:0009055">
    <property type="term" value="F:electron transfer activity"/>
    <property type="evidence" value="ECO:0007669"/>
    <property type="project" value="InterPro"/>
</dbReference>
<accession>A0A2G1QHB0</accession>
<gene>
    <name evidence="9" type="ORF">CSC94_21930</name>
</gene>
<evidence type="ECO:0000313" key="9">
    <source>
        <dbReference type="EMBL" id="PHP64850.1"/>
    </source>
</evidence>
<evidence type="ECO:0000313" key="10">
    <source>
        <dbReference type="Proteomes" id="UP000221168"/>
    </source>
</evidence>
<sequence>MSMKRPIVAVLAAIAGLAAAQPASAEDAATAAGKLFFGQRCQICHNPNASGGKTYGPPLAGVVGRKAGSVEGFAYSDALKNSGIVWTEASLKAWMADNDGMLPGTRMRHVGVEDPAEQEMIVAYLKSLAQ</sequence>
<dbReference type="PANTHER" id="PTHR11961">
    <property type="entry name" value="CYTOCHROME C"/>
    <property type="match status" value="1"/>
</dbReference>
<dbReference type="GO" id="GO:0020037">
    <property type="term" value="F:heme binding"/>
    <property type="evidence" value="ECO:0007669"/>
    <property type="project" value="InterPro"/>
</dbReference>
<dbReference type="Proteomes" id="UP000221168">
    <property type="component" value="Unassembled WGS sequence"/>
</dbReference>
<dbReference type="InterPro" id="IPR002327">
    <property type="entry name" value="Cyt_c_1A/1B"/>
</dbReference>
<dbReference type="InterPro" id="IPR036909">
    <property type="entry name" value="Cyt_c-like_dom_sf"/>
</dbReference>
<dbReference type="PROSITE" id="PS51007">
    <property type="entry name" value="CYTC"/>
    <property type="match status" value="1"/>
</dbReference>
<feature type="domain" description="Cytochrome c" evidence="8">
    <location>
        <begin position="28"/>
        <end position="129"/>
    </location>
</feature>
<organism evidence="9 10">
    <name type="scientific">Zhengella mangrovi</name>
    <dbReference type="NCBI Taxonomy" id="1982044"/>
    <lineage>
        <taxon>Bacteria</taxon>
        <taxon>Pseudomonadati</taxon>
        <taxon>Pseudomonadota</taxon>
        <taxon>Alphaproteobacteria</taxon>
        <taxon>Hyphomicrobiales</taxon>
        <taxon>Notoacmeibacteraceae</taxon>
        <taxon>Zhengella</taxon>
    </lineage>
</organism>
<evidence type="ECO:0000256" key="6">
    <source>
        <dbReference type="PROSITE-ProRule" id="PRU00433"/>
    </source>
</evidence>
<evidence type="ECO:0000256" key="1">
    <source>
        <dbReference type="ARBA" id="ARBA00022448"/>
    </source>
</evidence>
<comment type="caution">
    <text evidence="9">The sequence shown here is derived from an EMBL/GenBank/DDBJ whole genome shotgun (WGS) entry which is preliminary data.</text>
</comment>
<reference evidence="9 10" key="1">
    <citation type="submission" date="2017-10" db="EMBL/GenBank/DDBJ databases">
        <title>Sedimentibacterium mangrovi gen. nov., sp. nov., a novel member of family Phyllobacteriacea isolated from mangrove sediment.</title>
        <authorList>
            <person name="Liao H."/>
            <person name="Tian Y."/>
        </authorList>
    </citation>
    <scope>NUCLEOTIDE SEQUENCE [LARGE SCALE GENOMIC DNA]</scope>
    <source>
        <strain evidence="9 10">X9-2-2</strain>
    </source>
</reference>
<keyword evidence="3 6" id="KW-0479">Metal-binding</keyword>
<keyword evidence="5 6" id="KW-0408">Iron</keyword>
<dbReference type="AlphaFoldDB" id="A0A2G1QHB0"/>
<evidence type="ECO:0000256" key="5">
    <source>
        <dbReference type="ARBA" id="ARBA00023004"/>
    </source>
</evidence>
<dbReference type="InterPro" id="IPR009056">
    <property type="entry name" value="Cyt_c-like_dom"/>
</dbReference>
<dbReference type="GO" id="GO:0046872">
    <property type="term" value="F:metal ion binding"/>
    <property type="evidence" value="ECO:0007669"/>
    <property type="project" value="UniProtKB-KW"/>
</dbReference>
<name>A0A2G1QHB0_9HYPH</name>
<evidence type="ECO:0000259" key="8">
    <source>
        <dbReference type="PROSITE" id="PS51007"/>
    </source>
</evidence>
<evidence type="ECO:0000256" key="4">
    <source>
        <dbReference type="ARBA" id="ARBA00022982"/>
    </source>
</evidence>
<dbReference type="OrthoDB" id="9805828at2"/>
<evidence type="ECO:0000256" key="3">
    <source>
        <dbReference type="ARBA" id="ARBA00022723"/>
    </source>
</evidence>
<feature type="signal peptide" evidence="7">
    <location>
        <begin position="1"/>
        <end position="25"/>
    </location>
</feature>
<feature type="chain" id="PRO_5013605486" evidence="7">
    <location>
        <begin position="26"/>
        <end position="130"/>
    </location>
</feature>